<keyword evidence="1" id="KW-1133">Transmembrane helix</keyword>
<dbReference type="EMBL" id="CAJJDP010000059">
    <property type="protein sequence ID" value="CAD8172267.1"/>
    <property type="molecule type" value="Genomic_DNA"/>
</dbReference>
<keyword evidence="1" id="KW-0472">Membrane</keyword>
<proteinExistence type="predicted"/>
<sequence length="70" mass="8118">MISPECVFIIYIIILIKVNVLIKQKHTNKTKFCKIARRTNQIQEALNLGKASINIRGKQLRWVIGQDEKP</sequence>
<dbReference type="AlphaFoldDB" id="A0A8S1V6E7"/>
<name>A0A8S1V6E7_PAROT</name>
<feature type="transmembrane region" description="Helical" evidence="1">
    <location>
        <begin position="6"/>
        <end position="22"/>
    </location>
</feature>
<comment type="caution">
    <text evidence="2">The sequence shown here is derived from an EMBL/GenBank/DDBJ whole genome shotgun (WGS) entry which is preliminary data.</text>
</comment>
<organism evidence="2 3">
    <name type="scientific">Paramecium octaurelia</name>
    <dbReference type="NCBI Taxonomy" id="43137"/>
    <lineage>
        <taxon>Eukaryota</taxon>
        <taxon>Sar</taxon>
        <taxon>Alveolata</taxon>
        <taxon>Ciliophora</taxon>
        <taxon>Intramacronucleata</taxon>
        <taxon>Oligohymenophorea</taxon>
        <taxon>Peniculida</taxon>
        <taxon>Parameciidae</taxon>
        <taxon>Paramecium</taxon>
    </lineage>
</organism>
<protein>
    <submittedName>
        <fullName evidence="2">Uncharacterized protein</fullName>
    </submittedName>
</protein>
<gene>
    <name evidence="2" type="ORF">POCTA_138.1.T0600027</name>
</gene>
<evidence type="ECO:0000256" key="1">
    <source>
        <dbReference type="SAM" id="Phobius"/>
    </source>
</evidence>
<dbReference type="Proteomes" id="UP000683925">
    <property type="component" value="Unassembled WGS sequence"/>
</dbReference>
<reference evidence="2" key="1">
    <citation type="submission" date="2021-01" db="EMBL/GenBank/DDBJ databases">
        <authorList>
            <consortium name="Genoscope - CEA"/>
            <person name="William W."/>
        </authorList>
    </citation>
    <scope>NUCLEOTIDE SEQUENCE</scope>
</reference>
<evidence type="ECO:0000313" key="3">
    <source>
        <dbReference type="Proteomes" id="UP000683925"/>
    </source>
</evidence>
<keyword evidence="1" id="KW-0812">Transmembrane</keyword>
<evidence type="ECO:0000313" key="2">
    <source>
        <dbReference type="EMBL" id="CAD8172267.1"/>
    </source>
</evidence>
<accession>A0A8S1V6E7</accession>
<keyword evidence="3" id="KW-1185">Reference proteome</keyword>